<reference evidence="2" key="1">
    <citation type="submission" date="2020-02" db="EMBL/GenBank/DDBJ databases">
        <authorList>
            <person name="Meier V. D."/>
        </authorList>
    </citation>
    <scope>NUCLEOTIDE SEQUENCE</scope>
    <source>
        <strain evidence="2">AVDCRST_MAG90</strain>
    </source>
</reference>
<dbReference type="EMBL" id="CADCUC010000696">
    <property type="protein sequence ID" value="CAA9364647.1"/>
    <property type="molecule type" value="Genomic_DNA"/>
</dbReference>
<feature type="compositionally biased region" description="Basic residues" evidence="1">
    <location>
        <begin position="34"/>
        <end position="46"/>
    </location>
</feature>
<feature type="region of interest" description="Disordered" evidence="1">
    <location>
        <begin position="1"/>
        <end position="101"/>
    </location>
</feature>
<protein>
    <submittedName>
        <fullName evidence="2">Uncharacterized protein</fullName>
    </submittedName>
</protein>
<organism evidence="2">
    <name type="scientific">uncultured Microvirga sp</name>
    <dbReference type="NCBI Taxonomy" id="412392"/>
    <lineage>
        <taxon>Bacteria</taxon>
        <taxon>Pseudomonadati</taxon>
        <taxon>Pseudomonadota</taxon>
        <taxon>Alphaproteobacteria</taxon>
        <taxon>Hyphomicrobiales</taxon>
        <taxon>Methylobacteriaceae</taxon>
        <taxon>Microvirga</taxon>
        <taxon>environmental samples</taxon>
    </lineage>
</organism>
<feature type="compositionally biased region" description="Basic and acidic residues" evidence="1">
    <location>
        <begin position="77"/>
        <end position="89"/>
    </location>
</feature>
<proteinExistence type="predicted"/>
<feature type="non-terminal residue" evidence="2">
    <location>
        <position position="1"/>
    </location>
</feature>
<sequence length="101" mass="11201">EGTPLRHSRRREPRMDGRTLRTSPPRPRGSAARPVRHPHQAQARRARPAEGPDEAARQPAPRPRGDRAFQGSGPRLADPDERHPADGDPRCSTARRQGAPM</sequence>
<gene>
    <name evidence="2" type="ORF">AVDCRST_MAG90-3313</name>
</gene>
<feature type="compositionally biased region" description="Basic residues" evidence="1">
    <location>
        <begin position="1"/>
        <end position="12"/>
    </location>
</feature>
<dbReference type="AlphaFoldDB" id="A0A6J4MQT6"/>
<name>A0A6J4MQT6_9HYPH</name>
<evidence type="ECO:0000256" key="1">
    <source>
        <dbReference type="SAM" id="MobiDB-lite"/>
    </source>
</evidence>
<accession>A0A6J4MQT6</accession>
<feature type="non-terminal residue" evidence="2">
    <location>
        <position position="101"/>
    </location>
</feature>
<feature type="compositionally biased region" description="Basic and acidic residues" evidence="1">
    <location>
        <begin position="47"/>
        <end position="56"/>
    </location>
</feature>
<evidence type="ECO:0000313" key="2">
    <source>
        <dbReference type="EMBL" id="CAA9364647.1"/>
    </source>
</evidence>